<evidence type="ECO:0000256" key="3">
    <source>
        <dbReference type="ARBA" id="ARBA00022723"/>
    </source>
</evidence>
<dbReference type="Gene3D" id="1.10.630.10">
    <property type="entry name" value="Cytochrome P450"/>
    <property type="match status" value="1"/>
</dbReference>
<keyword evidence="5" id="KW-0812">Transmembrane</keyword>
<dbReference type="AlphaFoldDB" id="A0AA39CKY8"/>
<dbReference type="GO" id="GO:0005506">
    <property type="term" value="F:iron ion binding"/>
    <property type="evidence" value="ECO:0007669"/>
    <property type="project" value="InterPro"/>
</dbReference>
<evidence type="ECO:0000256" key="4">
    <source>
        <dbReference type="ARBA" id="ARBA00023004"/>
    </source>
</evidence>
<dbReference type="Pfam" id="PF00067">
    <property type="entry name" value="p450"/>
    <property type="match status" value="1"/>
</dbReference>
<evidence type="ECO:0008006" key="8">
    <source>
        <dbReference type="Google" id="ProtNLM"/>
    </source>
</evidence>
<comment type="caution">
    <text evidence="6">The sequence shown here is derived from an EMBL/GenBank/DDBJ whole genome shotgun (WGS) entry which is preliminary data.</text>
</comment>
<dbReference type="GO" id="GO:0016705">
    <property type="term" value="F:oxidoreductase activity, acting on paired donors, with incorporation or reduction of molecular oxygen"/>
    <property type="evidence" value="ECO:0007669"/>
    <property type="project" value="InterPro"/>
</dbReference>
<feature type="transmembrane region" description="Helical" evidence="5">
    <location>
        <begin position="39"/>
        <end position="57"/>
    </location>
</feature>
<dbReference type="InterPro" id="IPR001128">
    <property type="entry name" value="Cyt_P450"/>
</dbReference>
<keyword evidence="4" id="KW-0408">Iron</keyword>
<reference evidence="6" key="1">
    <citation type="submission" date="2022-10" db="EMBL/GenBank/DDBJ databases">
        <title>Culturing micro-colonial fungi from biological soil crusts in the Mojave desert and describing Neophaeococcomyces mojavensis, and introducing the new genera and species Taxawa tesnikishii.</title>
        <authorList>
            <person name="Kurbessoian T."/>
            <person name="Stajich J.E."/>
        </authorList>
    </citation>
    <scope>NUCLEOTIDE SEQUENCE</scope>
    <source>
        <strain evidence="6">TK_41</strain>
    </source>
</reference>
<dbReference type="PANTHER" id="PTHR24305:SF232">
    <property type="entry name" value="P450, PUTATIVE (EUROFUNG)-RELATED"/>
    <property type="match status" value="1"/>
</dbReference>
<dbReference type="GO" id="GO:0004497">
    <property type="term" value="F:monooxygenase activity"/>
    <property type="evidence" value="ECO:0007669"/>
    <property type="project" value="InterPro"/>
</dbReference>
<evidence type="ECO:0000256" key="5">
    <source>
        <dbReference type="SAM" id="Phobius"/>
    </source>
</evidence>
<gene>
    <name evidence="6" type="ORF">H2200_002875</name>
</gene>
<dbReference type="InterPro" id="IPR050121">
    <property type="entry name" value="Cytochrome_P450_monoxygenase"/>
</dbReference>
<dbReference type="SUPFAM" id="SSF48264">
    <property type="entry name" value="Cytochrome P450"/>
    <property type="match status" value="1"/>
</dbReference>
<dbReference type="InterPro" id="IPR036396">
    <property type="entry name" value="Cyt_P450_sf"/>
</dbReference>
<accession>A0AA39CKY8</accession>
<dbReference type="Proteomes" id="UP001172673">
    <property type="component" value="Unassembled WGS sequence"/>
</dbReference>
<protein>
    <recommendedName>
        <fullName evidence="8">Pisatin demethylase</fullName>
    </recommendedName>
</protein>
<dbReference type="EMBL" id="JAPDRK010000004">
    <property type="protein sequence ID" value="KAJ9612934.1"/>
    <property type="molecule type" value="Genomic_DNA"/>
</dbReference>
<evidence type="ECO:0000256" key="2">
    <source>
        <dbReference type="ARBA" id="ARBA00010617"/>
    </source>
</evidence>
<keyword evidence="5" id="KW-1133">Transmembrane helix</keyword>
<proteinExistence type="inferred from homology"/>
<comment type="cofactor">
    <cofactor evidence="1">
        <name>heme</name>
        <dbReference type="ChEBI" id="CHEBI:30413"/>
    </cofactor>
</comment>
<dbReference type="GO" id="GO:0020037">
    <property type="term" value="F:heme binding"/>
    <property type="evidence" value="ECO:0007669"/>
    <property type="project" value="InterPro"/>
</dbReference>
<evidence type="ECO:0000256" key="1">
    <source>
        <dbReference type="ARBA" id="ARBA00001971"/>
    </source>
</evidence>
<name>A0AA39CKY8_9EURO</name>
<evidence type="ECO:0000313" key="7">
    <source>
        <dbReference type="Proteomes" id="UP001172673"/>
    </source>
</evidence>
<evidence type="ECO:0000313" key="6">
    <source>
        <dbReference type="EMBL" id="KAJ9612934.1"/>
    </source>
</evidence>
<organism evidence="6 7">
    <name type="scientific">Cladophialophora chaetospira</name>
    <dbReference type="NCBI Taxonomy" id="386627"/>
    <lineage>
        <taxon>Eukaryota</taxon>
        <taxon>Fungi</taxon>
        <taxon>Dikarya</taxon>
        <taxon>Ascomycota</taxon>
        <taxon>Pezizomycotina</taxon>
        <taxon>Eurotiomycetes</taxon>
        <taxon>Chaetothyriomycetidae</taxon>
        <taxon>Chaetothyriales</taxon>
        <taxon>Herpotrichiellaceae</taxon>
        <taxon>Cladophialophora</taxon>
    </lineage>
</organism>
<keyword evidence="7" id="KW-1185">Reference proteome</keyword>
<dbReference type="PANTHER" id="PTHR24305">
    <property type="entry name" value="CYTOCHROME P450"/>
    <property type="match status" value="1"/>
</dbReference>
<feature type="transmembrane region" description="Helical" evidence="5">
    <location>
        <begin position="12"/>
        <end position="27"/>
    </location>
</feature>
<sequence>MSNQVLQTLGSYWPLLAFGCLLLRSLYRRYLHPLHTVPGPFLGSITSLWWLSVFLFGKEQYRKPILLHAQYGPIVRIRPNTVIIHDPKYFPEFFTWDKSDFFLAFRSHSTVIGHGGELDIELHNQKKRNVMGGFAMSQILKNEANMDKMVMRFLDRLDEKKNTIFDIGPWTQFATFDVATQMLFSEPVGFVKEGRDVDNVISSLHGLLSFVGVAGLHPWIAKILFHPRLFPLIGPKPTDKTGPGALHGFTYKQLDKRLAKKDSDSSPPDVFQWIMEHKDKEGQHMSRAMLEQEGVGMILAASDTTAATLRALILTISSNSRILNKLREQIDGADAKAALSTPPSYSELLAHVPYVELLFKEAQRAYPIVGIPLPKKAPKNGAHVSGHFLPGGTEVGLSQWAVGYNPNIWGEDVALFKPERWSEDLSHDPAAQRRRDQAEVWFSGGHTLCTGRNVALLEVYKITTQLFRTFNVEVVNNAQPWKVQAEVAMIHTDFFVKLTERKRSNGEDVQ</sequence>
<keyword evidence="3" id="KW-0479">Metal-binding</keyword>
<keyword evidence="5" id="KW-0472">Membrane</keyword>
<comment type="similarity">
    <text evidence="2">Belongs to the cytochrome P450 family.</text>
</comment>